<dbReference type="PANTHER" id="PTHR41317:SF1">
    <property type="entry name" value="PD-(D_E)XK NUCLEASE FAMILY TRANSPOSASE"/>
    <property type="match status" value="1"/>
</dbReference>
<comment type="caution">
    <text evidence="1">The sequence shown here is derived from an EMBL/GenBank/DDBJ whole genome shotgun (WGS) entry which is preliminary data.</text>
</comment>
<dbReference type="EMBL" id="SJPN01000005">
    <property type="protein sequence ID" value="TWU00946.1"/>
    <property type="molecule type" value="Genomic_DNA"/>
</dbReference>
<keyword evidence="2" id="KW-1185">Reference proteome</keyword>
<dbReference type="PANTHER" id="PTHR41317">
    <property type="entry name" value="PD-(D_E)XK NUCLEASE FAMILY TRANSPOSASE"/>
    <property type="match status" value="1"/>
</dbReference>
<dbReference type="OrthoDB" id="291934at2"/>
<dbReference type="Pfam" id="PF12784">
    <property type="entry name" value="PDDEXK_2"/>
    <property type="match status" value="1"/>
</dbReference>
<dbReference type="AlphaFoldDB" id="A0A5C6APA6"/>
<organism evidence="1 2">
    <name type="scientific">Stieleria varia</name>
    <dbReference type="NCBI Taxonomy" id="2528005"/>
    <lineage>
        <taxon>Bacteria</taxon>
        <taxon>Pseudomonadati</taxon>
        <taxon>Planctomycetota</taxon>
        <taxon>Planctomycetia</taxon>
        <taxon>Pirellulales</taxon>
        <taxon>Pirellulaceae</taxon>
        <taxon>Stieleria</taxon>
    </lineage>
</organism>
<proteinExistence type="predicted"/>
<protein>
    <submittedName>
        <fullName evidence="1">PD-(D/E)XK nuclease family transposase</fullName>
    </submittedName>
</protein>
<sequence>MTFPNRILLMDQPPMAIGIDPKVAFAFKKLLGSRDHPEITIHFLNSVLGGDPLIKSVEILNPFNEKDFEDDKLSILDVKATDDQGRLLDIEMQTSLPGELANRLIFYAASQYVTQLREGARYANLMPSIGISVLDGILFQEVPDLHLDFRLRSQSPALTLSDALQVHLLELPKYTPPGDNIVVQDPLEQWVYFFRRAAYLTGDELTSRLVDPVFTEAARVLEMISRSPDDRALYEARLKLQRDEQSRLEAAEARGKEIGTEIGKEIGEARGRIQGKIQLLQGLLNEPESPADLLSTMSDEALTQLQASLQERLRSRG</sequence>
<name>A0A5C6APA6_9BACT</name>
<dbReference type="Proteomes" id="UP000320176">
    <property type="component" value="Unassembled WGS sequence"/>
</dbReference>
<accession>A0A5C6APA6</accession>
<dbReference type="InterPro" id="IPR010106">
    <property type="entry name" value="RpnA"/>
</dbReference>
<dbReference type="NCBIfam" id="TIGR01784">
    <property type="entry name" value="T_den_put_tspse"/>
    <property type="match status" value="1"/>
</dbReference>
<reference evidence="1 2" key="1">
    <citation type="submission" date="2019-02" db="EMBL/GenBank/DDBJ databases">
        <title>Deep-cultivation of Planctomycetes and their phenomic and genomic characterization uncovers novel biology.</title>
        <authorList>
            <person name="Wiegand S."/>
            <person name="Jogler M."/>
            <person name="Boedeker C."/>
            <person name="Pinto D."/>
            <person name="Vollmers J."/>
            <person name="Rivas-Marin E."/>
            <person name="Kohn T."/>
            <person name="Peeters S.H."/>
            <person name="Heuer A."/>
            <person name="Rast P."/>
            <person name="Oberbeckmann S."/>
            <person name="Bunk B."/>
            <person name="Jeske O."/>
            <person name="Meyerdierks A."/>
            <person name="Storesund J.E."/>
            <person name="Kallscheuer N."/>
            <person name="Luecker S."/>
            <person name="Lage O.M."/>
            <person name="Pohl T."/>
            <person name="Merkel B.J."/>
            <person name="Hornburger P."/>
            <person name="Mueller R.-W."/>
            <person name="Bruemmer F."/>
            <person name="Labrenz M."/>
            <person name="Spormann A.M."/>
            <person name="Op Den Camp H."/>
            <person name="Overmann J."/>
            <person name="Amann R."/>
            <person name="Jetten M.S.M."/>
            <person name="Mascher T."/>
            <person name="Medema M.H."/>
            <person name="Devos D.P."/>
            <person name="Kaster A.-K."/>
            <person name="Ovreas L."/>
            <person name="Rohde M."/>
            <person name="Galperin M.Y."/>
            <person name="Jogler C."/>
        </authorList>
    </citation>
    <scope>NUCLEOTIDE SEQUENCE [LARGE SCALE GENOMIC DNA]</scope>
    <source>
        <strain evidence="1 2">Pla52n</strain>
    </source>
</reference>
<evidence type="ECO:0000313" key="1">
    <source>
        <dbReference type="EMBL" id="TWU00946.1"/>
    </source>
</evidence>
<evidence type="ECO:0000313" key="2">
    <source>
        <dbReference type="Proteomes" id="UP000320176"/>
    </source>
</evidence>
<gene>
    <name evidence="1" type="ORF">Pla52n_43160</name>
</gene>
<dbReference type="RefSeq" id="WP_146521476.1">
    <property type="nucleotide sequence ID" value="NZ_CP151726.1"/>
</dbReference>